<keyword evidence="3" id="KW-1185">Reference proteome</keyword>
<proteinExistence type="predicted"/>
<protein>
    <submittedName>
        <fullName evidence="2">Uncharacterized protein</fullName>
    </submittedName>
</protein>
<sequence>MRFTRAWIAAFILGELVGFIPPALVGVTLALIGAHDVAFLVALTLAGAAEGAVLGAAQAWVLRAHAPRINHNRWVAVTAVAAGFAWLVGMGTSTVWGFSDVAPWLLLLLFSPLWLAALLGMGFAQWTVLRSAVPGSTRWIWVTASAWLVGVSIPIVALSVVPNSGPLWSHGIVGILSAVAMGLTVGALTGRTLATLLSRQA</sequence>
<keyword evidence="1" id="KW-0812">Transmembrane</keyword>
<evidence type="ECO:0000313" key="3">
    <source>
        <dbReference type="Proteomes" id="UP000641514"/>
    </source>
</evidence>
<comment type="caution">
    <text evidence="2">The sequence shown here is derived from an EMBL/GenBank/DDBJ whole genome shotgun (WGS) entry which is preliminary data.</text>
</comment>
<feature type="transmembrane region" description="Helical" evidence="1">
    <location>
        <begin position="104"/>
        <end position="127"/>
    </location>
</feature>
<keyword evidence="1" id="KW-0472">Membrane</keyword>
<accession>A0A916U3Y1</accession>
<feature type="transmembrane region" description="Helical" evidence="1">
    <location>
        <begin position="74"/>
        <end position="98"/>
    </location>
</feature>
<keyword evidence="1" id="KW-1133">Transmembrane helix</keyword>
<dbReference type="Proteomes" id="UP000641514">
    <property type="component" value="Unassembled WGS sequence"/>
</dbReference>
<feature type="transmembrane region" description="Helical" evidence="1">
    <location>
        <begin position="139"/>
        <end position="161"/>
    </location>
</feature>
<evidence type="ECO:0000256" key="1">
    <source>
        <dbReference type="SAM" id="Phobius"/>
    </source>
</evidence>
<feature type="transmembrane region" description="Helical" evidence="1">
    <location>
        <begin position="38"/>
        <end position="62"/>
    </location>
</feature>
<dbReference type="EMBL" id="BMJH01000001">
    <property type="protein sequence ID" value="GGC56444.1"/>
    <property type="molecule type" value="Genomic_DNA"/>
</dbReference>
<reference evidence="2" key="1">
    <citation type="journal article" date="2014" name="Int. J. Syst. Evol. Microbiol.">
        <title>Complete genome sequence of Corynebacterium casei LMG S-19264T (=DSM 44701T), isolated from a smear-ripened cheese.</title>
        <authorList>
            <consortium name="US DOE Joint Genome Institute (JGI-PGF)"/>
            <person name="Walter F."/>
            <person name="Albersmeier A."/>
            <person name="Kalinowski J."/>
            <person name="Ruckert C."/>
        </authorList>
    </citation>
    <scope>NUCLEOTIDE SEQUENCE</scope>
    <source>
        <strain evidence="2">CGMCC 1.15478</strain>
    </source>
</reference>
<evidence type="ECO:0000313" key="2">
    <source>
        <dbReference type="EMBL" id="GGC56444.1"/>
    </source>
</evidence>
<organism evidence="2 3">
    <name type="scientific">Hoyosella rhizosphaerae</name>
    <dbReference type="NCBI Taxonomy" id="1755582"/>
    <lineage>
        <taxon>Bacteria</taxon>
        <taxon>Bacillati</taxon>
        <taxon>Actinomycetota</taxon>
        <taxon>Actinomycetes</taxon>
        <taxon>Mycobacteriales</taxon>
        <taxon>Hoyosellaceae</taxon>
        <taxon>Hoyosella</taxon>
    </lineage>
</organism>
<dbReference type="AlphaFoldDB" id="A0A916U3Y1"/>
<gene>
    <name evidence="2" type="ORF">GCM10011410_06170</name>
</gene>
<reference evidence="2" key="2">
    <citation type="submission" date="2020-09" db="EMBL/GenBank/DDBJ databases">
        <authorList>
            <person name="Sun Q."/>
            <person name="Zhou Y."/>
        </authorList>
    </citation>
    <scope>NUCLEOTIDE SEQUENCE</scope>
    <source>
        <strain evidence="2">CGMCC 1.15478</strain>
    </source>
</reference>
<feature type="transmembrane region" description="Helical" evidence="1">
    <location>
        <begin position="167"/>
        <end position="189"/>
    </location>
</feature>
<feature type="transmembrane region" description="Helical" evidence="1">
    <location>
        <begin position="7"/>
        <end position="32"/>
    </location>
</feature>
<name>A0A916U3Y1_9ACTN</name>